<dbReference type="STRING" id="1297569.MESS2_1300033"/>
<accession>M5EK72</accession>
<dbReference type="GO" id="GO:0004852">
    <property type="term" value="F:uroporphyrinogen-III synthase activity"/>
    <property type="evidence" value="ECO:0007669"/>
    <property type="project" value="UniProtKB-UniRule"/>
</dbReference>
<dbReference type="InterPro" id="IPR039793">
    <property type="entry name" value="UROS/Hem4"/>
</dbReference>
<dbReference type="AlphaFoldDB" id="M5EK72"/>
<dbReference type="PANTHER" id="PTHR38042">
    <property type="entry name" value="UROPORPHYRINOGEN-III SYNTHASE, CHLOROPLASTIC"/>
    <property type="match status" value="1"/>
</dbReference>
<evidence type="ECO:0000256" key="5">
    <source>
        <dbReference type="ARBA" id="ARBA00023244"/>
    </source>
</evidence>
<keyword evidence="4 9" id="KW-0456">Lyase</keyword>
<dbReference type="EC" id="4.2.1.75" evidence="3 9"/>
<organism evidence="11 12">
    <name type="scientific">Mesorhizobium metallidurans STM 2683</name>
    <dbReference type="NCBI Taxonomy" id="1297569"/>
    <lineage>
        <taxon>Bacteria</taxon>
        <taxon>Pseudomonadati</taxon>
        <taxon>Pseudomonadota</taxon>
        <taxon>Alphaproteobacteria</taxon>
        <taxon>Hyphomicrobiales</taxon>
        <taxon>Phyllobacteriaceae</taxon>
        <taxon>Mesorhizobium</taxon>
    </lineage>
</organism>
<dbReference type="CDD" id="cd06578">
    <property type="entry name" value="HemD"/>
    <property type="match status" value="1"/>
</dbReference>
<dbReference type="Pfam" id="PF02602">
    <property type="entry name" value="HEM4"/>
    <property type="match status" value="1"/>
</dbReference>
<dbReference type="NCBIfam" id="NF006621">
    <property type="entry name" value="PRK09189.1"/>
    <property type="match status" value="1"/>
</dbReference>
<dbReference type="InterPro" id="IPR003754">
    <property type="entry name" value="4pyrrol_synth_uPrphyn_synth"/>
</dbReference>
<protein>
    <recommendedName>
        <fullName evidence="7 9">Uroporphyrinogen-III synthase</fullName>
        <ecNumber evidence="3 9">4.2.1.75</ecNumber>
    </recommendedName>
</protein>
<evidence type="ECO:0000256" key="6">
    <source>
        <dbReference type="ARBA" id="ARBA00037589"/>
    </source>
</evidence>
<dbReference type="SUPFAM" id="SSF69618">
    <property type="entry name" value="HemD-like"/>
    <property type="match status" value="1"/>
</dbReference>
<gene>
    <name evidence="11" type="ORF">MESS2_1300033</name>
</gene>
<dbReference type="GO" id="GO:0006782">
    <property type="term" value="P:protoporphyrinogen IX biosynthetic process"/>
    <property type="evidence" value="ECO:0007669"/>
    <property type="project" value="UniProtKB-UniRule"/>
</dbReference>
<comment type="caution">
    <text evidence="11">The sequence shown here is derived from an EMBL/GenBank/DDBJ whole genome shotgun (WGS) entry which is preliminary data.</text>
</comment>
<sequence>MVRVLVTRPEPGASRTARRLQDTGFLPILLPLTETVALPAEAGAVPDNAVAVAITSANAVRHAPKGLIATVAALPCHAVGKRTAEAARAAGFLSVSEGSGDAEALASAIAGSLSGKTIAYLCGRVRFATFEERLEAAAVHVRAVETYDTIALDYSDADIIERLAGRPVETVLLYSTKAAEAMRILTGRSALHDLFESTRFFALSGRIAAALGDISSEGIQIAKEPDEEALLALLQKRR</sequence>
<comment type="catalytic activity">
    <reaction evidence="8 9">
        <text>hydroxymethylbilane = uroporphyrinogen III + H2O</text>
        <dbReference type="Rhea" id="RHEA:18965"/>
        <dbReference type="ChEBI" id="CHEBI:15377"/>
        <dbReference type="ChEBI" id="CHEBI:57308"/>
        <dbReference type="ChEBI" id="CHEBI:57845"/>
        <dbReference type="EC" id="4.2.1.75"/>
    </reaction>
</comment>
<keyword evidence="5 9" id="KW-0627">Porphyrin biosynthesis</keyword>
<evidence type="ECO:0000256" key="9">
    <source>
        <dbReference type="RuleBase" id="RU366031"/>
    </source>
</evidence>
<comment type="similarity">
    <text evidence="2 9">Belongs to the uroporphyrinogen-III synthase family.</text>
</comment>
<dbReference type="Proteomes" id="UP000012062">
    <property type="component" value="Unassembled WGS sequence"/>
</dbReference>
<name>M5EK72_9HYPH</name>
<dbReference type="UniPathway" id="UPA00251">
    <property type="reaction ID" value="UER00320"/>
</dbReference>
<evidence type="ECO:0000256" key="4">
    <source>
        <dbReference type="ARBA" id="ARBA00023239"/>
    </source>
</evidence>
<evidence type="ECO:0000313" key="12">
    <source>
        <dbReference type="Proteomes" id="UP000012062"/>
    </source>
</evidence>
<evidence type="ECO:0000259" key="10">
    <source>
        <dbReference type="Pfam" id="PF02602"/>
    </source>
</evidence>
<evidence type="ECO:0000313" key="11">
    <source>
        <dbReference type="EMBL" id="CCV04513.1"/>
    </source>
</evidence>
<dbReference type="InterPro" id="IPR036108">
    <property type="entry name" value="4pyrrol_syn_uPrphyn_synt_sf"/>
</dbReference>
<dbReference type="Gene3D" id="3.40.50.10090">
    <property type="match status" value="2"/>
</dbReference>
<comment type="pathway">
    <text evidence="1 9">Porphyrin-containing compound metabolism; protoporphyrin-IX biosynthesis; coproporphyrinogen-III from 5-aminolevulinate: step 3/4.</text>
</comment>
<dbReference type="GO" id="GO:0006780">
    <property type="term" value="P:uroporphyrinogen III biosynthetic process"/>
    <property type="evidence" value="ECO:0007669"/>
    <property type="project" value="UniProtKB-UniRule"/>
</dbReference>
<proteinExistence type="inferred from homology"/>
<dbReference type="EMBL" id="CAUM01000036">
    <property type="protein sequence ID" value="CCV04513.1"/>
    <property type="molecule type" value="Genomic_DNA"/>
</dbReference>
<dbReference type="PANTHER" id="PTHR38042:SF1">
    <property type="entry name" value="UROPORPHYRINOGEN-III SYNTHASE, CHLOROPLASTIC"/>
    <property type="match status" value="1"/>
</dbReference>
<feature type="domain" description="Tetrapyrrole biosynthesis uroporphyrinogen III synthase" evidence="10">
    <location>
        <begin position="15"/>
        <end position="231"/>
    </location>
</feature>
<evidence type="ECO:0000256" key="8">
    <source>
        <dbReference type="ARBA" id="ARBA00048617"/>
    </source>
</evidence>
<dbReference type="OrthoDB" id="7163809at2"/>
<evidence type="ECO:0000256" key="1">
    <source>
        <dbReference type="ARBA" id="ARBA00004772"/>
    </source>
</evidence>
<reference evidence="11 12" key="1">
    <citation type="submission" date="2013-02" db="EMBL/GenBank/DDBJ databases">
        <authorList>
            <person name="Genoscope - CEA"/>
        </authorList>
    </citation>
    <scope>NUCLEOTIDE SEQUENCE [LARGE SCALE GENOMIC DNA]</scope>
    <source>
        <strain evidence="11 12">STM 2683</strain>
    </source>
</reference>
<evidence type="ECO:0000256" key="7">
    <source>
        <dbReference type="ARBA" id="ARBA00040167"/>
    </source>
</evidence>
<dbReference type="eggNOG" id="COG1587">
    <property type="taxonomic scope" value="Bacteria"/>
</dbReference>
<evidence type="ECO:0000256" key="2">
    <source>
        <dbReference type="ARBA" id="ARBA00008133"/>
    </source>
</evidence>
<evidence type="ECO:0000256" key="3">
    <source>
        <dbReference type="ARBA" id="ARBA00013109"/>
    </source>
</evidence>
<keyword evidence="12" id="KW-1185">Reference proteome</keyword>
<comment type="function">
    <text evidence="6 9">Catalyzes cyclization of the linear tetrapyrrole, hydroxymethylbilane, to the macrocyclic uroporphyrinogen III.</text>
</comment>
<dbReference type="RefSeq" id="WP_008873488.1">
    <property type="nucleotide sequence ID" value="NZ_CAUM01000036.1"/>
</dbReference>